<reference evidence="6" key="1">
    <citation type="submission" date="2019-03" db="EMBL/GenBank/DDBJ databases">
        <authorList>
            <person name="Mank J."/>
            <person name="Almeida P."/>
        </authorList>
    </citation>
    <scope>NUCLEOTIDE SEQUENCE</scope>
    <source>
        <strain evidence="6">78183</strain>
    </source>
</reference>
<keyword evidence="3 5" id="KW-1133">Transmembrane helix</keyword>
<gene>
    <name evidence="6" type="ORF">SVIM_LOCUS430828</name>
</gene>
<sequence>MKAWAERLPVTSWRYGLKGRGAGIVDYKGNEVSCSTVTDLCTIPGSNVVAVAIFCGVGIACLPLGLIFSFIRRPKAVITRSQYIKEATELGKKARELKKAADVLHQEETTLLALVKLCNFFIPC</sequence>
<protein>
    <submittedName>
        <fullName evidence="6">Uncharacterized protein</fullName>
    </submittedName>
</protein>
<dbReference type="PANTHER" id="PTHR31652">
    <property type="entry name" value="LIMR FAMILY PROTEIN DDB_G0283707-RELATED"/>
    <property type="match status" value="1"/>
</dbReference>
<evidence type="ECO:0000256" key="5">
    <source>
        <dbReference type="SAM" id="Phobius"/>
    </source>
</evidence>
<evidence type="ECO:0000256" key="2">
    <source>
        <dbReference type="ARBA" id="ARBA00022692"/>
    </source>
</evidence>
<comment type="subcellular location">
    <subcellularLocation>
        <location evidence="1">Membrane</location>
        <topology evidence="1">Multi-pass membrane protein</topology>
    </subcellularLocation>
</comment>
<dbReference type="AlphaFoldDB" id="A0A6N2N289"/>
<dbReference type="GO" id="GO:0016020">
    <property type="term" value="C:membrane"/>
    <property type="evidence" value="ECO:0007669"/>
    <property type="project" value="UniProtKB-SubCell"/>
</dbReference>
<dbReference type="EMBL" id="CAADRP010002007">
    <property type="protein sequence ID" value="VFU58846.1"/>
    <property type="molecule type" value="Genomic_DNA"/>
</dbReference>
<evidence type="ECO:0000313" key="6">
    <source>
        <dbReference type="EMBL" id="VFU58846.1"/>
    </source>
</evidence>
<organism evidence="6">
    <name type="scientific">Salix viminalis</name>
    <name type="common">Common osier</name>
    <name type="synonym">Basket willow</name>
    <dbReference type="NCBI Taxonomy" id="40686"/>
    <lineage>
        <taxon>Eukaryota</taxon>
        <taxon>Viridiplantae</taxon>
        <taxon>Streptophyta</taxon>
        <taxon>Embryophyta</taxon>
        <taxon>Tracheophyta</taxon>
        <taxon>Spermatophyta</taxon>
        <taxon>Magnoliopsida</taxon>
        <taxon>eudicotyledons</taxon>
        <taxon>Gunneridae</taxon>
        <taxon>Pentapetalae</taxon>
        <taxon>rosids</taxon>
        <taxon>fabids</taxon>
        <taxon>Malpighiales</taxon>
        <taxon>Salicaceae</taxon>
        <taxon>Saliceae</taxon>
        <taxon>Salix</taxon>
    </lineage>
</organism>
<name>A0A6N2N289_SALVM</name>
<evidence type="ECO:0000256" key="4">
    <source>
        <dbReference type="ARBA" id="ARBA00023136"/>
    </source>
</evidence>
<proteinExistence type="predicted"/>
<feature type="transmembrane region" description="Helical" evidence="5">
    <location>
        <begin position="48"/>
        <end position="71"/>
    </location>
</feature>
<evidence type="ECO:0000256" key="3">
    <source>
        <dbReference type="ARBA" id="ARBA00022989"/>
    </source>
</evidence>
<keyword evidence="4 5" id="KW-0472">Membrane</keyword>
<dbReference type="PANTHER" id="PTHR31652:SF0">
    <property type="entry name" value="LIMR FAMILY PROTEIN DDB_G0283707-RELATED"/>
    <property type="match status" value="1"/>
</dbReference>
<keyword evidence="2 5" id="KW-0812">Transmembrane</keyword>
<evidence type="ECO:0000256" key="1">
    <source>
        <dbReference type="ARBA" id="ARBA00004141"/>
    </source>
</evidence>
<accession>A0A6N2N289</accession>